<accession>A0ABX7U1T2</accession>
<evidence type="ECO:0000313" key="2">
    <source>
        <dbReference type="EMBL" id="QTE01924.1"/>
    </source>
</evidence>
<name>A0ABX7U1T2_STRCY</name>
<evidence type="ECO:0000256" key="1">
    <source>
        <dbReference type="SAM" id="MobiDB-lite"/>
    </source>
</evidence>
<dbReference type="Proteomes" id="UP000663908">
    <property type="component" value="Chromosome"/>
</dbReference>
<sequence>MHARLHWPDLPSTGRPAVRSGATWSRVPTNSPAVVNPVSDAIAVGAGTTRT</sequence>
<gene>
    <name evidence="2" type="ORF">S1361_31625</name>
</gene>
<reference evidence="2 3" key="1">
    <citation type="submission" date="2021-03" db="EMBL/GenBank/DDBJ databases">
        <title>Complete genome sequence of Streptomyces cyanogenus S136, producer of anticancer angucycline landomycin A.</title>
        <authorList>
            <person name="Hrab P."/>
            <person name="Ruckert C."/>
            <person name="Busche T."/>
            <person name="Ostash I."/>
            <person name="Kalinowski J."/>
            <person name="Fedorenko V."/>
            <person name="Yushchuk O."/>
            <person name="Ostash B."/>
        </authorList>
    </citation>
    <scope>NUCLEOTIDE SEQUENCE [LARGE SCALE GENOMIC DNA]</scope>
    <source>
        <strain evidence="2 3">S136</strain>
    </source>
</reference>
<evidence type="ECO:0000313" key="3">
    <source>
        <dbReference type="Proteomes" id="UP000663908"/>
    </source>
</evidence>
<keyword evidence="3" id="KW-1185">Reference proteome</keyword>
<feature type="region of interest" description="Disordered" evidence="1">
    <location>
        <begin position="1"/>
        <end position="29"/>
    </location>
</feature>
<dbReference type="EMBL" id="CP071839">
    <property type="protein sequence ID" value="QTE01924.1"/>
    <property type="molecule type" value="Genomic_DNA"/>
</dbReference>
<protein>
    <submittedName>
        <fullName evidence="2">Uncharacterized protein</fullName>
    </submittedName>
</protein>
<organism evidence="2 3">
    <name type="scientific">Streptomyces cyanogenus</name>
    <dbReference type="NCBI Taxonomy" id="80860"/>
    <lineage>
        <taxon>Bacteria</taxon>
        <taxon>Bacillati</taxon>
        <taxon>Actinomycetota</taxon>
        <taxon>Actinomycetes</taxon>
        <taxon>Kitasatosporales</taxon>
        <taxon>Streptomycetaceae</taxon>
        <taxon>Streptomyces</taxon>
    </lineage>
</organism>
<proteinExistence type="predicted"/>